<sequence>MLLPHHCTPGRRPRSLAAPQSLPLLPFTHPGFPVRGNNSSTHRSRPVSPIGRDRDVTRQQLLEAASCALRNPTSLCSDRAAAAGQQAAAASPSVPLCPLGAPLPLPLIFQFLVSAMGPERHYPLARVLRSPPPPTTTHYHQRHPPPSHTTTTPRIL</sequence>
<dbReference type="RefSeq" id="XP_033396280.1">
    <property type="nucleotide sequence ID" value="XM_033546722.1"/>
</dbReference>
<accession>A0A6A6BCC4</accession>
<evidence type="ECO:0000256" key="1">
    <source>
        <dbReference type="SAM" id="MobiDB-lite"/>
    </source>
</evidence>
<name>A0A6A6BCC4_9PEZI</name>
<dbReference type="AlphaFoldDB" id="A0A6A6BCC4"/>
<evidence type="ECO:0000313" key="2">
    <source>
        <dbReference type="EMBL" id="KAF2140567.1"/>
    </source>
</evidence>
<protein>
    <submittedName>
        <fullName evidence="2">Uncharacterized protein</fullName>
    </submittedName>
</protein>
<evidence type="ECO:0000313" key="3">
    <source>
        <dbReference type="Proteomes" id="UP000799438"/>
    </source>
</evidence>
<proteinExistence type="predicted"/>
<reference evidence="2" key="1">
    <citation type="journal article" date="2020" name="Stud. Mycol.">
        <title>101 Dothideomycetes genomes: a test case for predicting lifestyles and emergence of pathogens.</title>
        <authorList>
            <person name="Haridas S."/>
            <person name="Albert R."/>
            <person name="Binder M."/>
            <person name="Bloem J."/>
            <person name="Labutti K."/>
            <person name="Salamov A."/>
            <person name="Andreopoulos B."/>
            <person name="Baker S."/>
            <person name="Barry K."/>
            <person name="Bills G."/>
            <person name="Bluhm B."/>
            <person name="Cannon C."/>
            <person name="Castanera R."/>
            <person name="Culley D."/>
            <person name="Daum C."/>
            <person name="Ezra D."/>
            <person name="Gonzalez J."/>
            <person name="Henrissat B."/>
            <person name="Kuo A."/>
            <person name="Liang C."/>
            <person name="Lipzen A."/>
            <person name="Lutzoni F."/>
            <person name="Magnuson J."/>
            <person name="Mondo S."/>
            <person name="Nolan M."/>
            <person name="Ohm R."/>
            <person name="Pangilinan J."/>
            <person name="Park H.-J."/>
            <person name="Ramirez L."/>
            <person name="Alfaro M."/>
            <person name="Sun H."/>
            <person name="Tritt A."/>
            <person name="Yoshinaga Y."/>
            <person name="Zwiers L.-H."/>
            <person name="Turgeon B."/>
            <person name="Goodwin S."/>
            <person name="Spatafora J."/>
            <person name="Crous P."/>
            <person name="Grigoriev I."/>
        </authorList>
    </citation>
    <scope>NUCLEOTIDE SEQUENCE</scope>
    <source>
        <strain evidence="2">CBS 121167</strain>
    </source>
</reference>
<feature type="region of interest" description="Disordered" evidence="1">
    <location>
        <begin position="27"/>
        <end position="54"/>
    </location>
</feature>
<feature type="region of interest" description="Disordered" evidence="1">
    <location>
        <begin position="131"/>
        <end position="156"/>
    </location>
</feature>
<keyword evidence="3" id="KW-1185">Reference proteome</keyword>
<dbReference type="GeneID" id="54304229"/>
<gene>
    <name evidence="2" type="ORF">K452DRAFT_48369</name>
</gene>
<dbReference type="Proteomes" id="UP000799438">
    <property type="component" value="Unassembled WGS sequence"/>
</dbReference>
<dbReference type="EMBL" id="ML995489">
    <property type="protein sequence ID" value="KAF2140567.1"/>
    <property type="molecule type" value="Genomic_DNA"/>
</dbReference>
<organism evidence="2 3">
    <name type="scientific">Aplosporella prunicola CBS 121167</name>
    <dbReference type="NCBI Taxonomy" id="1176127"/>
    <lineage>
        <taxon>Eukaryota</taxon>
        <taxon>Fungi</taxon>
        <taxon>Dikarya</taxon>
        <taxon>Ascomycota</taxon>
        <taxon>Pezizomycotina</taxon>
        <taxon>Dothideomycetes</taxon>
        <taxon>Dothideomycetes incertae sedis</taxon>
        <taxon>Botryosphaeriales</taxon>
        <taxon>Aplosporellaceae</taxon>
        <taxon>Aplosporella</taxon>
    </lineage>
</organism>